<dbReference type="AlphaFoldDB" id="A0A858XK71"/>
<evidence type="ECO:0000313" key="2">
    <source>
        <dbReference type="Proteomes" id="UP000500949"/>
    </source>
</evidence>
<organism evidence="1 2">
    <name type="scientific">Phocaeicola dorei</name>
    <dbReference type="NCBI Taxonomy" id="357276"/>
    <lineage>
        <taxon>Bacteria</taxon>
        <taxon>Pseudomonadati</taxon>
        <taxon>Bacteroidota</taxon>
        <taxon>Bacteroidia</taxon>
        <taxon>Bacteroidales</taxon>
        <taxon>Bacteroidaceae</taxon>
        <taxon>Phocaeicola</taxon>
    </lineage>
</organism>
<dbReference type="EMBL" id="CP046176">
    <property type="protein sequence ID" value="QJR75979.1"/>
    <property type="molecule type" value="Genomic_DNA"/>
</dbReference>
<reference evidence="1 2" key="1">
    <citation type="submission" date="2019-11" db="EMBL/GenBank/DDBJ databases">
        <title>Complete genome sequence of Bacteroides dorei DSM 17855.</title>
        <authorList>
            <person name="Russell J.T."/>
        </authorList>
    </citation>
    <scope>NUCLEOTIDE SEQUENCE [LARGE SCALE GENOMIC DNA]</scope>
    <source>
        <strain evidence="1 2">DSM 17855</strain>
    </source>
</reference>
<gene>
    <name evidence="1" type="ORF">GKD17_05990</name>
</gene>
<name>A0A858XK71_9BACT</name>
<dbReference type="Proteomes" id="UP000500949">
    <property type="component" value="Chromosome"/>
</dbReference>
<proteinExistence type="predicted"/>
<evidence type="ECO:0000313" key="1">
    <source>
        <dbReference type="EMBL" id="QJR75979.1"/>
    </source>
</evidence>
<accession>A0A858XK71</accession>
<sequence length="51" mass="6065">MKKLTLSIVNKFPLRSLNRFFLFPPFETFQPVEGYFLLPQAARKDIKTNYV</sequence>
<protein>
    <submittedName>
        <fullName evidence="1">Uncharacterized protein</fullName>
    </submittedName>
</protein>